<evidence type="ECO:0000256" key="6">
    <source>
        <dbReference type="PROSITE-ProRule" id="PRU01201"/>
    </source>
</evidence>
<dbReference type="CDD" id="cd00110">
    <property type="entry name" value="LamG"/>
    <property type="match status" value="2"/>
</dbReference>
<dbReference type="PANTHER" id="PTHR45739">
    <property type="entry name" value="MATRIX PROTEIN, PUTATIVE-RELATED"/>
    <property type="match status" value="1"/>
</dbReference>
<dbReference type="Gene3D" id="2.60.120.200">
    <property type="match status" value="2"/>
</dbReference>
<dbReference type="InterPro" id="IPR000742">
    <property type="entry name" value="EGF"/>
</dbReference>
<keyword evidence="2" id="KW-0677">Repeat</keyword>
<feature type="repeat" description="CSPG" evidence="6">
    <location>
        <begin position="673"/>
        <end position="767"/>
    </location>
</feature>
<name>A0A1Y1JQR6_PHOPY</name>
<feature type="chain" id="PRO_5012214647" description="Chondroitin sulfate proteoglycan 4" evidence="8">
    <location>
        <begin position="21"/>
        <end position="2309"/>
    </location>
</feature>
<dbReference type="SMART" id="SM00282">
    <property type="entry name" value="LamG"/>
    <property type="match status" value="2"/>
</dbReference>
<dbReference type="PROSITE" id="PS50025">
    <property type="entry name" value="LAM_G_DOMAIN"/>
    <property type="match status" value="2"/>
</dbReference>
<proteinExistence type="predicted"/>
<dbReference type="CDD" id="cd00053">
    <property type="entry name" value="EGF"/>
    <property type="match status" value="1"/>
</dbReference>
<dbReference type="InterPro" id="IPR051561">
    <property type="entry name" value="FRAS1_ECM"/>
</dbReference>
<comment type="caution">
    <text evidence="5">Lacks conserved residue(s) required for the propagation of feature annotation.</text>
</comment>
<dbReference type="PROSITE" id="PS50026">
    <property type="entry name" value="EGF_3"/>
    <property type="match status" value="1"/>
</dbReference>
<keyword evidence="5" id="KW-0245">EGF-like domain</keyword>
<feature type="signal peptide" evidence="8">
    <location>
        <begin position="1"/>
        <end position="20"/>
    </location>
</feature>
<feature type="transmembrane region" description="Helical" evidence="7">
    <location>
        <begin position="2186"/>
        <end position="2207"/>
    </location>
</feature>
<evidence type="ECO:0008006" key="12">
    <source>
        <dbReference type="Google" id="ProtNLM"/>
    </source>
</evidence>
<dbReference type="SUPFAM" id="SSF49899">
    <property type="entry name" value="Concanavalin A-like lectins/glucanases"/>
    <property type="match status" value="2"/>
</dbReference>
<feature type="domain" description="Laminin G" evidence="9">
    <location>
        <begin position="206"/>
        <end position="383"/>
    </location>
</feature>
<reference evidence="11" key="1">
    <citation type="journal article" date="2016" name="Sci. Rep.">
        <title>Molecular characterization of firefly nuptial gifts: a multi-omics approach sheds light on postcopulatory sexual selection.</title>
        <authorList>
            <person name="Al-Wathiqui N."/>
            <person name="Fallon T.R."/>
            <person name="South A."/>
            <person name="Weng J.K."/>
            <person name="Lewis S.M."/>
        </authorList>
    </citation>
    <scope>NUCLEOTIDE SEQUENCE</scope>
</reference>
<feature type="repeat" description="CSPG" evidence="6">
    <location>
        <begin position="1243"/>
        <end position="1341"/>
    </location>
</feature>
<evidence type="ECO:0000259" key="9">
    <source>
        <dbReference type="PROSITE" id="PS50025"/>
    </source>
</evidence>
<feature type="repeat" description="CSPG" evidence="6">
    <location>
        <begin position="561"/>
        <end position="654"/>
    </location>
</feature>
<protein>
    <recommendedName>
        <fullName evidence="12">Chondroitin sulfate proteoglycan 4</fullName>
    </recommendedName>
</protein>
<evidence type="ECO:0000256" key="5">
    <source>
        <dbReference type="PROSITE-ProRule" id="PRU00076"/>
    </source>
</evidence>
<sequence>MEYLFLQWLIVLILPSLCICLDQASFYGNSFISLPLKEAKGHTDIHFKFRSQLSNALIFLVAGSIDYCILRLDDSRLKVNINLGSGEFEIASPPGVKLNDLEWHEVTVIRREASLSLVIDNRQPIKKQLPGKFFELNIHYGLFVGGYGNFTDVFFGHQENFRGCLSDLIYNGIPVLERVRFRQTQATVQGITWNCGAEIDADSNQPISFVDDGAYFTVTTSSKLDMMSWQFELKTVSEKNAIILYNTGLPSKLDTVSLELWKGKLKLLLKIGNNKVIDGTSDIFVADGQWHKVTIRILSPYIELNVDSRTKSLKFFKAVGSSWETSDLLYIGGVDDYKRTKLSAKGLKIPDSSFKGCIRYIKVGTRQIGLRDARATEGLLNGCMWKFPCLGNNPCTNQGTCVQQGLDSYQCLCKSGSCSNSTNQKSKVISRGSLATDLELLILEPLQVMEGQSVLITTTNLHVVLDYPKYGIGESGVIFHILEMPEHGNVVIDVWPHEKNSFTLADISKDKVYYVHDGSEYTEDIINMEVEFSATDVFILPVYLQGRFKLTINVNITPINDPPVLNIPPTAVLRLARGTKGLINRELVNVIDPDSSTDQLVFSVVDPGSGHLEHLRNSGKPINSFTQQEMDDDQVVFVHHATAPDDSYLSLRVSDGMETSKIAKLRISAFQQVWRIQNNTGLIVMHEGVGVITSYNISFTSNVQQSLEEAQYYIVQEPQLGVVEIETSLDVWKKATTFTSDDLRRRRIRYRHLRSKPNHDEFQFRTTLNSSLIYTFRITFKNCELISSASNRLQMNDVGQSPITQAHLNFRTEPIASSTAAILFVITDTPKYGSLFLSDSKYQMGVGDTFSQEDILANNINYHFFRKPYSFINDSFDYAVMIRGCKNKTGNISIEYRPSEDTLLKANVILQTLKVEEGGSAVIDSLHLNIVSKLVSELQYNVTEPPRHGYLKVNYGDLIRNKTSYFTTTELLAKAVVYVHDDSETKNDTFRFFAYSTSDMEDFQFSEEFIIEVALKNDNSPYRIVDKVFEVVVNGQKLLTASDLKYADPDSDTPPSTLVYTYRDLPNGKLYNLRNLSAEITEFSQKDLDDGILLFKHNGPKYGKGKLWITDGQFYVDGILQIQASAPFIRIGNGKKLLTQHGHWAIISSQHLFVETNLYTTDDEVNYEIITKPLYGKIITAPDLLEVSHFTQTMINIGHVFYAHENGSNAVSVDQVSLRVRCKDAVNVTQLNVWMLPASYWDPLILKNSRLLTVEESTSAVIDSTILEVSQSSDVPAGAIMYTITEYPHNGYLSIVPVADSESNEPLIVTVFTQALINENRLVYVQSRSNQTTDTIGFNVTNSMVWLSGVNLDIQIIPEHLYLGSNVVNVNEGGKVVLTGNHIYVQTEYFKSKVTDYVVVKPPLHGVLENRDRNHNLGNFSHEELIIGTVQYVHDNSENLHDQFTVLGITDNKKSMPLVVDINVTSVNDQIPMIVNNTGLTMWEGGLSVITNEMLSAVDLDTPADSIVFQILGCWWGNVSIVSEPDSSLRFFTQELINQEVIVFRHQNGSDAKFTFNISDGLHIEGSYTFVIRTKPVQLKLVEKSVLHVFPLQKKLITSKNLLATVSDRDRSIYFRIIQFPRLGRLIARSSKKDNVFQLTNGFTQSDINDGKIFYEHTHPFEDLYADDSFTFDIESHLAAPLTNQKFKIDISVSSGGLDAYINIPKVRVDEGGITNIKLNLSGVVSFLENHSGLKSPIIHASTVTNSIHGQVFLQPESNLTTFTQNQLENGQVYYQHDHSDTLEDNVFLSLYLLPGYITLCNITIPIQIDPINDQPFKLVTPAPHFVVVQGENHTITNMELCTEDPDTAPVDILYDIITAPSEGRLILLPEGIPISHFSQDDIDMGRLVYIHDGVLLADVFHLRVWDGKFRHDYTVFNIQVTPILFNVSVGVPLYIQQGSNVVLLSRKQFAIETNADVLKIQYVIQDGPRHGVVYVKDAPATSFKQAHLDNGEVMYMQTDMTTANDSIRIYVTINVVNTTIGDLVDVTLKVQPLMQIRNVTIIAGTSNRIGVNVLDATPLAKLTNSNPSYSIVEFPKYGQVRKIIRSSGQTRNVLDSLISSFTHEEVQSGLIYLITRDLDVVWDGLSDELHFILAATIFQPAMGKLKITIKANSQLDVYTTLSSPSDPAGRDGATHVASPNMTRDYFLIVSMVVGVIVLGVTVIVIIKCRALEPDITKDTQSLQPIPLPRPPDTLMTSPSPIKQHLHDEFNSSLPSTLPQCKVTPLSDTHTRYPYGIEEHLDDWSSCDASDPSCQLRNNIMLRRNQYWV</sequence>
<keyword evidence="1 8" id="KW-0732">Signal</keyword>
<evidence type="ECO:0000313" key="11">
    <source>
        <dbReference type="EMBL" id="JAV51554.1"/>
    </source>
</evidence>
<keyword evidence="7" id="KW-0812">Transmembrane</keyword>
<feature type="repeat" description="CSPG" evidence="6">
    <location>
        <begin position="1578"/>
        <end position="1675"/>
    </location>
</feature>
<dbReference type="PANTHER" id="PTHR45739:SF12">
    <property type="entry name" value="CHONDROITIN SULFATE PROTEOGLYCAN 4-LIKE ISOFORM X2"/>
    <property type="match status" value="1"/>
</dbReference>
<keyword evidence="7" id="KW-0472">Membrane</keyword>
<dbReference type="PROSITE" id="PS51854">
    <property type="entry name" value="CSPG"/>
    <property type="match status" value="9"/>
</dbReference>
<keyword evidence="7" id="KW-1133">Transmembrane helix</keyword>
<dbReference type="InterPro" id="IPR013320">
    <property type="entry name" value="ConA-like_dom_sf"/>
</dbReference>
<feature type="repeat" description="CSPG" evidence="6">
    <location>
        <begin position="1817"/>
        <end position="1908"/>
    </location>
</feature>
<dbReference type="GO" id="GO:0009653">
    <property type="term" value="P:anatomical structure morphogenesis"/>
    <property type="evidence" value="ECO:0007669"/>
    <property type="project" value="TreeGrafter"/>
</dbReference>
<evidence type="ECO:0000256" key="2">
    <source>
        <dbReference type="ARBA" id="ARBA00022737"/>
    </source>
</evidence>
<evidence type="ECO:0000256" key="8">
    <source>
        <dbReference type="SAM" id="SignalP"/>
    </source>
</evidence>
<feature type="repeat" description="CSPG" evidence="6">
    <location>
        <begin position="437"/>
        <end position="531"/>
    </location>
</feature>
<dbReference type="Pfam" id="PF16184">
    <property type="entry name" value="Cadherin_3"/>
    <property type="match status" value="12"/>
</dbReference>
<evidence type="ECO:0000256" key="4">
    <source>
        <dbReference type="ARBA" id="ARBA00023180"/>
    </source>
</evidence>
<dbReference type="EMBL" id="GEZM01103121">
    <property type="protein sequence ID" value="JAV51554.1"/>
    <property type="molecule type" value="Transcribed_RNA"/>
</dbReference>
<evidence type="ECO:0000256" key="1">
    <source>
        <dbReference type="ARBA" id="ARBA00022729"/>
    </source>
</evidence>
<organism evidence="11">
    <name type="scientific">Photinus pyralis</name>
    <name type="common">Common eastern firefly</name>
    <name type="synonym">Lampyris pyralis</name>
    <dbReference type="NCBI Taxonomy" id="7054"/>
    <lineage>
        <taxon>Eukaryota</taxon>
        <taxon>Metazoa</taxon>
        <taxon>Ecdysozoa</taxon>
        <taxon>Arthropoda</taxon>
        <taxon>Hexapoda</taxon>
        <taxon>Insecta</taxon>
        <taxon>Pterygota</taxon>
        <taxon>Neoptera</taxon>
        <taxon>Endopterygota</taxon>
        <taxon>Coleoptera</taxon>
        <taxon>Polyphaga</taxon>
        <taxon>Elateriformia</taxon>
        <taxon>Elateroidea</taxon>
        <taxon>Lampyridae</taxon>
        <taxon>Lampyrinae</taxon>
        <taxon>Photinus</taxon>
    </lineage>
</organism>
<feature type="repeat" description="CSPG" evidence="6">
    <location>
        <begin position="1126"/>
        <end position="1221"/>
    </location>
</feature>
<keyword evidence="3" id="KW-1015">Disulfide bond</keyword>
<dbReference type="InterPro" id="IPR001791">
    <property type="entry name" value="Laminin_G"/>
</dbReference>
<dbReference type="InterPro" id="IPR039005">
    <property type="entry name" value="CSPG_rpt"/>
</dbReference>
<evidence type="ECO:0000259" key="10">
    <source>
        <dbReference type="PROSITE" id="PS50026"/>
    </source>
</evidence>
<dbReference type="Pfam" id="PF02210">
    <property type="entry name" value="Laminin_G_2"/>
    <property type="match status" value="2"/>
</dbReference>
<feature type="repeat" description="CSPG" evidence="6">
    <location>
        <begin position="904"/>
        <end position="995"/>
    </location>
</feature>
<evidence type="ECO:0000256" key="7">
    <source>
        <dbReference type="SAM" id="Phobius"/>
    </source>
</evidence>
<keyword evidence="4" id="KW-0325">Glycoprotein</keyword>
<feature type="domain" description="EGF-like" evidence="10">
    <location>
        <begin position="385"/>
        <end position="419"/>
    </location>
</feature>
<accession>A0A1Y1JQR6</accession>
<feature type="domain" description="Laminin G" evidence="9">
    <location>
        <begin position="23"/>
        <end position="195"/>
    </location>
</feature>
<evidence type="ECO:0000256" key="3">
    <source>
        <dbReference type="ARBA" id="ARBA00023157"/>
    </source>
</evidence>
<feature type="repeat" description="CSPG" evidence="6">
    <location>
        <begin position="1471"/>
        <end position="1561"/>
    </location>
</feature>